<reference evidence="5 6" key="1">
    <citation type="submission" date="2017-09" db="EMBL/GenBank/DDBJ databases">
        <authorList>
            <person name="Lee N."/>
            <person name="Cho B.-K."/>
        </authorList>
    </citation>
    <scope>NUCLEOTIDE SEQUENCE [LARGE SCALE GENOMIC DNA]</scope>
    <source>
        <strain evidence="5 6">ATCC 13740</strain>
    </source>
</reference>
<dbReference type="InterPro" id="IPR008927">
    <property type="entry name" value="6-PGluconate_DH-like_C_sf"/>
</dbReference>
<proteinExistence type="inferred from homology"/>
<dbReference type="InterPro" id="IPR051265">
    <property type="entry name" value="HIBADH-related_NP60_sf"/>
</dbReference>
<dbReference type="EMBL" id="CP023694">
    <property type="protein sequence ID" value="QEV26141.1"/>
    <property type="molecule type" value="Genomic_DNA"/>
</dbReference>
<gene>
    <name evidence="5" type="ORF">CP976_19705</name>
</gene>
<evidence type="ECO:0000259" key="3">
    <source>
        <dbReference type="Pfam" id="PF03446"/>
    </source>
</evidence>
<dbReference type="InterPro" id="IPR036291">
    <property type="entry name" value="NAD(P)-bd_dom_sf"/>
</dbReference>
<keyword evidence="2" id="KW-0560">Oxidoreductase</keyword>
<organism evidence="5 6">
    <name type="scientific">Streptomyces coeruleorubidus</name>
    <dbReference type="NCBI Taxonomy" id="116188"/>
    <lineage>
        <taxon>Bacteria</taxon>
        <taxon>Bacillati</taxon>
        <taxon>Actinomycetota</taxon>
        <taxon>Actinomycetes</taxon>
        <taxon>Kitasatosporales</taxon>
        <taxon>Streptomycetaceae</taxon>
        <taxon>Streptomyces</taxon>
    </lineage>
</organism>
<dbReference type="PANTHER" id="PTHR43580:SF2">
    <property type="entry name" value="CYTOKINE-LIKE NUCLEAR FACTOR N-PAC"/>
    <property type="match status" value="1"/>
</dbReference>
<evidence type="ECO:0000313" key="6">
    <source>
        <dbReference type="Proteomes" id="UP000326598"/>
    </source>
</evidence>
<dbReference type="InterPro" id="IPR048666">
    <property type="entry name" value="RedAm-like_C"/>
</dbReference>
<dbReference type="InterPro" id="IPR013328">
    <property type="entry name" value="6PGD_dom2"/>
</dbReference>
<evidence type="ECO:0000256" key="1">
    <source>
        <dbReference type="ARBA" id="ARBA00009080"/>
    </source>
</evidence>
<evidence type="ECO:0000256" key="2">
    <source>
        <dbReference type="ARBA" id="ARBA00023002"/>
    </source>
</evidence>
<dbReference type="InterPro" id="IPR015815">
    <property type="entry name" value="HIBADH-related"/>
</dbReference>
<sequence>MLGSTLDRAFVLVAVSVIPGEISVSPSAVSPSAVSPSVTQASSGVSSVTVIGLGPMGRAMAGAYLDAGYDVTVWNRTPSRADELMARGALRAATVEEALAAGEVVVLSLTDYAAMYAILEPATAALAGRVLVNLSSDTPERAREGAAWAVEHGARHLTGGVQTPPSGIGSPEFDTFYSGPRDLFERYEDVLKVITGTDYRGEDPGLAALYYQLQMDLFWTTLTAWLHTLALADANGISASEITPYAAQTLGGMGQFLDFYTPRIEAGRHSGDVERISMAVASMEHVVHTARDAGVDPALPAAVLEAFRRASAEGYAEDSLTRLFEVFGRGAAA</sequence>
<dbReference type="Pfam" id="PF21761">
    <property type="entry name" value="RedAm-like_C"/>
    <property type="match status" value="1"/>
</dbReference>
<name>A0A5J6I5K5_STRC4</name>
<dbReference type="Proteomes" id="UP000326598">
    <property type="component" value="Chromosome"/>
</dbReference>
<evidence type="ECO:0000313" key="5">
    <source>
        <dbReference type="EMBL" id="QEV26141.1"/>
    </source>
</evidence>
<dbReference type="InterPro" id="IPR006115">
    <property type="entry name" value="6PGDH_NADP-bd"/>
</dbReference>
<dbReference type="PIRSF" id="PIRSF000103">
    <property type="entry name" value="HIBADH"/>
    <property type="match status" value="1"/>
</dbReference>
<dbReference type="Gene3D" id="1.10.1040.10">
    <property type="entry name" value="N-(1-d-carboxylethyl)-l-norvaline Dehydrogenase, domain 2"/>
    <property type="match status" value="1"/>
</dbReference>
<feature type="domain" description="6-phosphogluconate dehydrogenase NADP-binding" evidence="3">
    <location>
        <begin position="48"/>
        <end position="195"/>
    </location>
</feature>
<dbReference type="Pfam" id="PF03446">
    <property type="entry name" value="NAD_binding_2"/>
    <property type="match status" value="1"/>
</dbReference>
<accession>A0A5J6I5K5</accession>
<dbReference type="PANTHER" id="PTHR43580">
    <property type="entry name" value="OXIDOREDUCTASE GLYR1-RELATED"/>
    <property type="match status" value="1"/>
</dbReference>
<dbReference type="SUPFAM" id="SSF51735">
    <property type="entry name" value="NAD(P)-binding Rossmann-fold domains"/>
    <property type="match status" value="1"/>
</dbReference>
<comment type="similarity">
    <text evidence="1">Belongs to the HIBADH-related family.</text>
</comment>
<feature type="domain" description="NADPH-dependent reductive aminase-like C-terminal" evidence="4">
    <location>
        <begin position="203"/>
        <end position="328"/>
    </location>
</feature>
<protein>
    <submittedName>
        <fullName evidence="5">NAD(P)-dependent oxidoreductase</fullName>
    </submittedName>
</protein>
<dbReference type="GO" id="GO:0016491">
    <property type="term" value="F:oxidoreductase activity"/>
    <property type="evidence" value="ECO:0007669"/>
    <property type="project" value="UniProtKB-KW"/>
</dbReference>
<dbReference type="KEGG" id="scoe:CP976_19705"/>
<evidence type="ECO:0000259" key="4">
    <source>
        <dbReference type="Pfam" id="PF21761"/>
    </source>
</evidence>
<dbReference type="SUPFAM" id="SSF48179">
    <property type="entry name" value="6-phosphogluconate dehydrogenase C-terminal domain-like"/>
    <property type="match status" value="1"/>
</dbReference>
<dbReference type="GO" id="GO:0050661">
    <property type="term" value="F:NADP binding"/>
    <property type="evidence" value="ECO:0007669"/>
    <property type="project" value="InterPro"/>
</dbReference>
<dbReference type="Gene3D" id="3.40.50.720">
    <property type="entry name" value="NAD(P)-binding Rossmann-like Domain"/>
    <property type="match status" value="1"/>
</dbReference>
<dbReference type="AlphaFoldDB" id="A0A5J6I5K5"/>